<dbReference type="InterPro" id="IPR024574">
    <property type="entry name" value="ELMO_ARM"/>
</dbReference>
<dbReference type="SUPFAM" id="SSF50729">
    <property type="entry name" value="PH domain-like"/>
    <property type="match status" value="1"/>
</dbReference>
<organism evidence="3 4">
    <name type="scientific">Aquatica leii</name>
    <dbReference type="NCBI Taxonomy" id="1421715"/>
    <lineage>
        <taxon>Eukaryota</taxon>
        <taxon>Metazoa</taxon>
        <taxon>Ecdysozoa</taxon>
        <taxon>Arthropoda</taxon>
        <taxon>Hexapoda</taxon>
        <taxon>Insecta</taxon>
        <taxon>Pterygota</taxon>
        <taxon>Neoptera</taxon>
        <taxon>Endopterygota</taxon>
        <taxon>Coleoptera</taxon>
        <taxon>Polyphaga</taxon>
        <taxon>Elateriformia</taxon>
        <taxon>Elateroidea</taxon>
        <taxon>Lampyridae</taxon>
        <taxon>Luciolinae</taxon>
        <taxon>Aquatica</taxon>
    </lineage>
</organism>
<accession>A0AAN7SPG9</accession>
<sequence length="744" mass="86593">MEARVGIEIDDTNILFKINKQKSLVDNVRAICIENNLVSSEAYGLKFSYTLDHSNEGYYVTDDNFQNIQNGFTLKLVESLDSVIDRIFNTIDQNRLQNFKELLTSSTDPGFVKLLVKKNRETDIFEWLTSDSIHGTELSACLLILLHILKKQLVKEVPSGIIKNIIKLIKNSLHTSANQTQYALAVLCQILYLRGHEVNKQTIVTELEIKDIISFIEIQGQVNLQLNTMMLINAMVKSVKGDKRNYLVKDLNRSRNRECIFTNIIKNMKKDSAMAHELYAYQTYIMSLYSSSLNSYITTEDNPLLEELELSEDRMNRSSAYVDFDEICRNRSNSTGTIIEDIDNSRISFASIESEKSGDSKKNSNYVQDSQICALTYEALYHYKKYHFKNFCQSRLEENTYEPGIYYSSEKVTRLLANILHIGMEPTKQGRSYHPLVFNASLKLPFFLELFSRTMWLLSKTRREMRAWTFDDYMKIFLVLEKQIKMALDRKPLDYTSLTKELMTVTYEEIDKQWQNEKQEEWKKIYQTNPNVQTLKKLFSPDNEKLIYENRMKTLQDGGLFPKLPEKKGKQSQFFCRLSDNRRTILWGDWDDLNNELKDEEPRKCNIADIKYFVIAKACPHVKDQSVKDYSRAFSIILDQDLYINFLAADAKTANIWIDGFNLLLGNRYRSIDYNKELDTLLEMDCALHLLELQNVPLPNSKPLVPPLPTYIRSKPTIPPKSPKVKLRKPLMPVKMLKTNRENS</sequence>
<evidence type="ECO:0000259" key="1">
    <source>
        <dbReference type="Pfam" id="PF11841"/>
    </source>
</evidence>
<feature type="domain" description="ELMO armadillo-like helical" evidence="1">
    <location>
        <begin position="159"/>
        <end position="265"/>
    </location>
</feature>
<dbReference type="InterPro" id="IPR001849">
    <property type="entry name" value="PH_domain"/>
</dbReference>
<evidence type="ECO:0000313" key="4">
    <source>
        <dbReference type="Proteomes" id="UP001353858"/>
    </source>
</evidence>
<dbReference type="InterPro" id="IPR011993">
    <property type="entry name" value="PH-like_dom_sf"/>
</dbReference>
<reference evidence="4" key="1">
    <citation type="submission" date="2023-01" db="EMBL/GenBank/DDBJ databases">
        <title>Key to firefly adult light organ development and bioluminescence: homeobox transcription factors regulate luciferase expression and transportation to peroxisome.</title>
        <authorList>
            <person name="Fu X."/>
        </authorList>
    </citation>
    <scope>NUCLEOTIDE SEQUENCE [LARGE SCALE GENOMIC DNA]</scope>
</reference>
<evidence type="ECO:0008006" key="5">
    <source>
        <dbReference type="Google" id="ProtNLM"/>
    </source>
</evidence>
<keyword evidence="4" id="KW-1185">Reference proteome</keyword>
<comment type="caution">
    <text evidence="3">The sequence shown here is derived from an EMBL/GenBank/DDBJ whole genome shotgun (WGS) entry which is preliminary data.</text>
</comment>
<dbReference type="Pfam" id="PF16457">
    <property type="entry name" value="PH_12"/>
    <property type="match status" value="1"/>
</dbReference>
<gene>
    <name evidence="3" type="ORF">RN001_004252</name>
</gene>
<dbReference type="EMBL" id="JARPUR010000002">
    <property type="protein sequence ID" value="KAK4880933.1"/>
    <property type="molecule type" value="Genomic_DNA"/>
</dbReference>
<name>A0AAN7SPG9_9COLE</name>
<dbReference type="Proteomes" id="UP001353858">
    <property type="component" value="Unassembled WGS sequence"/>
</dbReference>
<protein>
    <recommendedName>
        <fullName evidence="5">Engulfment and cell motility protein 1</fullName>
    </recommendedName>
</protein>
<proteinExistence type="predicted"/>
<feature type="domain" description="PH" evidence="2">
    <location>
        <begin position="547"/>
        <end position="666"/>
    </location>
</feature>
<dbReference type="Pfam" id="PF11841">
    <property type="entry name" value="ELMO_ARM"/>
    <property type="match status" value="1"/>
</dbReference>
<dbReference type="AlphaFoldDB" id="A0AAN7SPG9"/>
<dbReference type="Gene3D" id="2.30.29.30">
    <property type="entry name" value="Pleckstrin-homology domain (PH domain)/Phosphotyrosine-binding domain (PTB)"/>
    <property type="match status" value="1"/>
</dbReference>
<evidence type="ECO:0000313" key="3">
    <source>
        <dbReference type="EMBL" id="KAK4880933.1"/>
    </source>
</evidence>
<evidence type="ECO:0000259" key="2">
    <source>
        <dbReference type="Pfam" id="PF16457"/>
    </source>
</evidence>